<protein>
    <submittedName>
        <fullName evidence="1">Uncharacterized protein</fullName>
    </submittedName>
</protein>
<evidence type="ECO:0000313" key="1">
    <source>
        <dbReference type="EMBL" id="SPD05616.1"/>
    </source>
</evidence>
<sequence>MAARHNSEDPLCFKGTQQYTFFDHSNHSITTLFSNPETHLSEFNLIEFKAFNELERSRAERINSIVLETPSGGHSSELSDKLDEDYDLKSDAESSCCLQGKVVDDPWEDDEQSVDELLFEEGTRKRLKLLAGMVGVESNEPGVVLAEVVSVLKGLKRLHGYQQLK</sequence>
<proteinExistence type="predicted"/>
<name>A0A2N9GT75_FAGSY</name>
<reference evidence="1" key="1">
    <citation type="submission" date="2018-02" db="EMBL/GenBank/DDBJ databases">
        <authorList>
            <person name="Cohen D.B."/>
            <person name="Kent A.D."/>
        </authorList>
    </citation>
    <scope>NUCLEOTIDE SEQUENCE</scope>
</reference>
<gene>
    <name evidence="1" type="ORF">FSB_LOCUS33498</name>
</gene>
<organism evidence="1">
    <name type="scientific">Fagus sylvatica</name>
    <name type="common">Beechnut</name>
    <dbReference type="NCBI Taxonomy" id="28930"/>
    <lineage>
        <taxon>Eukaryota</taxon>
        <taxon>Viridiplantae</taxon>
        <taxon>Streptophyta</taxon>
        <taxon>Embryophyta</taxon>
        <taxon>Tracheophyta</taxon>
        <taxon>Spermatophyta</taxon>
        <taxon>Magnoliopsida</taxon>
        <taxon>eudicotyledons</taxon>
        <taxon>Gunneridae</taxon>
        <taxon>Pentapetalae</taxon>
        <taxon>rosids</taxon>
        <taxon>fabids</taxon>
        <taxon>Fagales</taxon>
        <taxon>Fagaceae</taxon>
        <taxon>Fagus</taxon>
    </lineage>
</organism>
<accession>A0A2N9GT75</accession>
<dbReference type="EMBL" id="OIVN01002680">
    <property type="protein sequence ID" value="SPD05616.1"/>
    <property type="molecule type" value="Genomic_DNA"/>
</dbReference>
<dbReference type="AlphaFoldDB" id="A0A2N9GT75"/>